<protein>
    <submittedName>
        <fullName evidence="1">Uncharacterized protein</fullName>
    </submittedName>
</protein>
<proteinExistence type="predicted"/>
<gene>
    <name evidence="1" type="ORF">HYPSUDRAFT_117831</name>
</gene>
<dbReference type="InterPro" id="IPR012337">
    <property type="entry name" value="RNaseH-like_sf"/>
</dbReference>
<dbReference type="InterPro" id="IPR036397">
    <property type="entry name" value="RNaseH_sf"/>
</dbReference>
<accession>A0A0D2NDA6</accession>
<feature type="non-terminal residue" evidence="1">
    <location>
        <position position="1"/>
    </location>
</feature>
<organism evidence="1 2">
    <name type="scientific">Hypholoma sublateritium (strain FD-334 SS-4)</name>
    <dbReference type="NCBI Taxonomy" id="945553"/>
    <lineage>
        <taxon>Eukaryota</taxon>
        <taxon>Fungi</taxon>
        <taxon>Dikarya</taxon>
        <taxon>Basidiomycota</taxon>
        <taxon>Agaricomycotina</taxon>
        <taxon>Agaricomycetes</taxon>
        <taxon>Agaricomycetidae</taxon>
        <taxon>Agaricales</taxon>
        <taxon>Agaricineae</taxon>
        <taxon>Strophariaceae</taxon>
        <taxon>Hypholoma</taxon>
    </lineage>
</organism>
<dbReference type="EMBL" id="KN817673">
    <property type="protein sequence ID" value="KJA14581.1"/>
    <property type="molecule type" value="Genomic_DNA"/>
</dbReference>
<dbReference type="Gene3D" id="3.30.420.10">
    <property type="entry name" value="Ribonuclease H-like superfamily/Ribonuclease H"/>
    <property type="match status" value="1"/>
</dbReference>
<dbReference type="GO" id="GO:0003676">
    <property type="term" value="F:nucleic acid binding"/>
    <property type="evidence" value="ECO:0007669"/>
    <property type="project" value="InterPro"/>
</dbReference>
<dbReference type="STRING" id="945553.A0A0D2NDA6"/>
<dbReference type="OrthoDB" id="3227343at2759"/>
<dbReference type="SUPFAM" id="SSF53098">
    <property type="entry name" value="Ribonuclease H-like"/>
    <property type="match status" value="1"/>
</dbReference>
<evidence type="ECO:0000313" key="1">
    <source>
        <dbReference type="EMBL" id="KJA14581.1"/>
    </source>
</evidence>
<dbReference type="Proteomes" id="UP000054270">
    <property type="component" value="Unassembled WGS sequence"/>
</dbReference>
<name>A0A0D2NDA6_HYPSF</name>
<feature type="non-terminal residue" evidence="1">
    <location>
        <position position="57"/>
    </location>
</feature>
<evidence type="ECO:0000313" key="2">
    <source>
        <dbReference type="Proteomes" id="UP000054270"/>
    </source>
</evidence>
<reference evidence="2" key="1">
    <citation type="submission" date="2014-04" db="EMBL/GenBank/DDBJ databases">
        <title>Evolutionary Origins and Diversification of the Mycorrhizal Mutualists.</title>
        <authorList>
            <consortium name="DOE Joint Genome Institute"/>
            <consortium name="Mycorrhizal Genomics Consortium"/>
            <person name="Kohler A."/>
            <person name="Kuo A."/>
            <person name="Nagy L.G."/>
            <person name="Floudas D."/>
            <person name="Copeland A."/>
            <person name="Barry K.W."/>
            <person name="Cichocki N."/>
            <person name="Veneault-Fourrey C."/>
            <person name="LaButti K."/>
            <person name="Lindquist E.A."/>
            <person name="Lipzen A."/>
            <person name="Lundell T."/>
            <person name="Morin E."/>
            <person name="Murat C."/>
            <person name="Riley R."/>
            <person name="Ohm R."/>
            <person name="Sun H."/>
            <person name="Tunlid A."/>
            <person name="Henrissat B."/>
            <person name="Grigoriev I.V."/>
            <person name="Hibbett D.S."/>
            <person name="Martin F."/>
        </authorList>
    </citation>
    <scope>NUCLEOTIDE SEQUENCE [LARGE SCALE GENOMIC DNA]</scope>
    <source>
        <strain evidence="2">FD-334 SS-4</strain>
    </source>
</reference>
<sequence length="57" mass="6387">RANKTLGQMLRVCVSADQKNWVARLPAIEFAINSSRSESTGYAPFFLNTGRIPRSFI</sequence>
<keyword evidence="2" id="KW-1185">Reference proteome</keyword>
<dbReference type="AlphaFoldDB" id="A0A0D2NDA6"/>